<reference evidence="4" key="1">
    <citation type="submission" date="2017-02" db="UniProtKB">
        <authorList>
            <consortium name="WormBaseParasite"/>
        </authorList>
    </citation>
    <scope>IDENTIFICATION</scope>
</reference>
<protein>
    <submittedName>
        <fullName evidence="4">Secreted protein</fullName>
    </submittedName>
</protein>
<proteinExistence type="predicted"/>
<feature type="region of interest" description="Disordered" evidence="1">
    <location>
        <begin position="68"/>
        <end position="99"/>
    </location>
</feature>
<feature type="compositionally biased region" description="Polar residues" evidence="1">
    <location>
        <begin position="188"/>
        <end position="205"/>
    </location>
</feature>
<feature type="compositionally biased region" description="Basic and acidic residues" evidence="1">
    <location>
        <begin position="70"/>
        <end position="86"/>
    </location>
</feature>
<dbReference type="Proteomes" id="UP000046393">
    <property type="component" value="Unplaced"/>
</dbReference>
<dbReference type="WBParaSite" id="SMUV_0000373101-mRNA-1">
    <property type="protein sequence ID" value="SMUV_0000373101-mRNA-1"/>
    <property type="gene ID" value="SMUV_0000373101"/>
</dbReference>
<evidence type="ECO:0000313" key="4">
    <source>
        <dbReference type="WBParaSite" id="SMUV_0000373101-mRNA-1"/>
    </source>
</evidence>
<keyword evidence="2" id="KW-0732">Signal</keyword>
<dbReference type="AlphaFoldDB" id="A0A0N5AH87"/>
<name>A0A0N5AH87_9BILA</name>
<keyword evidence="3" id="KW-1185">Reference proteome</keyword>
<feature type="signal peptide" evidence="2">
    <location>
        <begin position="1"/>
        <end position="18"/>
    </location>
</feature>
<feature type="region of interest" description="Disordered" evidence="1">
    <location>
        <begin position="188"/>
        <end position="219"/>
    </location>
</feature>
<sequence>MKRLTLLFLAAYIGSGNCFTLPAGLRPAKALGEHSDVIIPEKTVTEHTLKEPTNLSLRSRMLAALSAATKESDGDIKTAEDSKKSDQSQTEQESTVINETTSSPLLILTKSGKKIAVVSKPPLANTEPGSTVPSVVVKHSKITTTNDGKRPGTINFGLNTVLHTNLVDSKGRIMKGVNSVPIKVSTSMNTDMKSSQTSHSASQVESEAEKVVPIKFGSS</sequence>
<evidence type="ECO:0000313" key="3">
    <source>
        <dbReference type="Proteomes" id="UP000046393"/>
    </source>
</evidence>
<accession>A0A0N5AH87</accession>
<feature type="chain" id="PRO_5005893054" evidence="2">
    <location>
        <begin position="19"/>
        <end position="219"/>
    </location>
</feature>
<feature type="compositionally biased region" description="Polar residues" evidence="1">
    <location>
        <begin position="87"/>
        <end position="99"/>
    </location>
</feature>
<evidence type="ECO:0000256" key="2">
    <source>
        <dbReference type="SAM" id="SignalP"/>
    </source>
</evidence>
<organism evidence="3 4">
    <name type="scientific">Syphacia muris</name>
    <dbReference type="NCBI Taxonomy" id="451379"/>
    <lineage>
        <taxon>Eukaryota</taxon>
        <taxon>Metazoa</taxon>
        <taxon>Ecdysozoa</taxon>
        <taxon>Nematoda</taxon>
        <taxon>Chromadorea</taxon>
        <taxon>Rhabditida</taxon>
        <taxon>Spirurina</taxon>
        <taxon>Oxyuridomorpha</taxon>
        <taxon>Oxyuroidea</taxon>
        <taxon>Oxyuridae</taxon>
        <taxon>Syphacia</taxon>
    </lineage>
</organism>
<evidence type="ECO:0000256" key="1">
    <source>
        <dbReference type="SAM" id="MobiDB-lite"/>
    </source>
</evidence>
<dbReference type="STRING" id="451379.A0A0N5AH87"/>